<accession>A0A1Q8C5E0</accession>
<dbReference type="AlphaFoldDB" id="A0A1Q8C5E0"/>
<sequence length="250" mass="26890">MRTPVIDFHARFVPRPDALDRLLAAMDDNGIGRAAVSAGGVIELDRLSRQVVEGGHADEDADNDAVLAACAGSAGRLLPFFFANPHRDPDDYRARTGEFRGLELSPAVHGVALTDPRTVRLVAVAERAAHPVYVVCLPRPGARVADLVALARRFPAVRFVLGHLGVTLIDTFGVGLVAGEPNISVETSGGYTATLRVALDRLGAHRLVFGTEYPLQHPRVELAKFAALRLADRDWRLISAGNALRLLGEE</sequence>
<evidence type="ECO:0000256" key="1">
    <source>
        <dbReference type="ARBA" id="ARBA00023239"/>
    </source>
</evidence>
<keyword evidence="3" id="KW-0378">Hydrolase</keyword>
<dbReference type="STRING" id="1912961.BU204_32975"/>
<protein>
    <submittedName>
        <fullName evidence="3">Hydrolase</fullName>
    </submittedName>
</protein>
<proteinExistence type="predicted"/>
<dbReference type="GO" id="GO:0016831">
    <property type="term" value="F:carboxy-lyase activity"/>
    <property type="evidence" value="ECO:0007669"/>
    <property type="project" value="InterPro"/>
</dbReference>
<dbReference type="PANTHER" id="PTHR21240:SF28">
    <property type="entry name" value="ISO-OROTATE DECARBOXYLASE (EUROFUNG)"/>
    <property type="match status" value="1"/>
</dbReference>
<dbReference type="OrthoDB" id="1407586at2"/>
<dbReference type="InterPro" id="IPR032466">
    <property type="entry name" value="Metal_Hydrolase"/>
</dbReference>
<keyword evidence="1" id="KW-0456">Lyase</keyword>
<dbReference type="InterPro" id="IPR032465">
    <property type="entry name" value="ACMSD"/>
</dbReference>
<dbReference type="GO" id="GO:0019748">
    <property type="term" value="P:secondary metabolic process"/>
    <property type="evidence" value="ECO:0007669"/>
    <property type="project" value="TreeGrafter"/>
</dbReference>
<reference evidence="3 4" key="1">
    <citation type="submission" date="2016-12" db="EMBL/GenBank/DDBJ databases">
        <title>The draft genome sequence of Actinophytocola sp. 11-183.</title>
        <authorList>
            <person name="Wang W."/>
            <person name="Yuan L."/>
        </authorList>
    </citation>
    <scope>NUCLEOTIDE SEQUENCE [LARGE SCALE GENOMIC DNA]</scope>
    <source>
        <strain evidence="3 4">11-183</strain>
    </source>
</reference>
<evidence type="ECO:0000313" key="3">
    <source>
        <dbReference type="EMBL" id="OLF09585.1"/>
    </source>
</evidence>
<dbReference type="InterPro" id="IPR006680">
    <property type="entry name" value="Amidohydro-rel"/>
</dbReference>
<dbReference type="PANTHER" id="PTHR21240">
    <property type="entry name" value="2-AMINO-3-CARBOXYLMUCONATE-6-SEMIALDEHYDE DECARBOXYLASE"/>
    <property type="match status" value="1"/>
</dbReference>
<dbReference type="GO" id="GO:0016787">
    <property type="term" value="F:hydrolase activity"/>
    <property type="evidence" value="ECO:0007669"/>
    <property type="project" value="UniProtKB-KW"/>
</dbReference>
<name>A0A1Q8C5E0_9PSEU</name>
<dbReference type="RefSeq" id="WP_075129720.1">
    <property type="nucleotide sequence ID" value="NZ_MSIE01000085.1"/>
</dbReference>
<dbReference type="SUPFAM" id="SSF51556">
    <property type="entry name" value="Metallo-dependent hydrolases"/>
    <property type="match status" value="1"/>
</dbReference>
<dbReference type="GO" id="GO:0005737">
    <property type="term" value="C:cytoplasm"/>
    <property type="evidence" value="ECO:0007669"/>
    <property type="project" value="TreeGrafter"/>
</dbReference>
<dbReference type="Gene3D" id="3.20.20.140">
    <property type="entry name" value="Metal-dependent hydrolases"/>
    <property type="match status" value="1"/>
</dbReference>
<gene>
    <name evidence="3" type="ORF">BU204_32975</name>
</gene>
<evidence type="ECO:0000259" key="2">
    <source>
        <dbReference type="Pfam" id="PF04909"/>
    </source>
</evidence>
<dbReference type="Proteomes" id="UP000185596">
    <property type="component" value="Unassembled WGS sequence"/>
</dbReference>
<organism evidence="3 4">
    <name type="scientific">Actinophytocola xanthii</name>
    <dbReference type="NCBI Taxonomy" id="1912961"/>
    <lineage>
        <taxon>Bacteria</taxon>
        <taxon>Bacillati</taxon>
        <taxon>Actinomycetota</taxon>
        <taxon>Actinomycetes</taxon>
        <taxon>Pseudonocardiales</taxon>
        <taxon>Pseudonocardiaceae</taxon>
    </lineage>
</organism>
<evidence type="ECO:0000313" key="4">
    <source>
        <dbReference type="Proteomes" id="UP000185596"/>
    </source>
</evidence>
<comment type="caution">
    <text evidence="3">The sequence shown here is derived from an EMBL/GenBank/DDBJ whole genome shotgun (WGS) entry which is preliminary data.</text>
</comment>
<dbReference type="EMBL" id="MSIE01000085">
    <property type="protein sequence ID" value="OLF09585.1"/>
    <property type="molecule type" value="Genomic_DNA"/>
</dbReference>
<keyword evidence="4" id="KW-1185">Reference proteome</keyword>
<feature type="domain" description="Amidohydrolase-related" evidence="2">
    <location>
        <begin position="6"/>
        <end position="248"/>
    </location>
</feature>
<dbReference type="Pfam" id="PF04909">
    <property type="entry name" value="Amidohydro_2"/>
    <property type="match status" value="1"/>
</dbReference>